<organism evidence="3 4">
    <name type="scientific">Coccidioides immitis (strain RS)</name>
    <name type="common">Valley fever fungus</name>
    <dbReference type="NCBI Taxonomy" id="246410"/>
    <lineage>
        <taxon>Eukaryota</taxon>
        <taxon>Fungi</taxon>
        <taxon>Dikarya</taxon>
        <taxon>Ascomycota</taxon>
        <taxon>Pezizomycotina</taxon>
        <taxon>Eurotiomycetes</taxon>
        <taxon>Eurotiomycetidae</taxon>
        <taxon>Onygenales</taxon>
        <taxon>Onygenaceae</taxon>
        <taxon>Coccidioides</taxon>
    </lineage>
</organism>
<dbReference type="GO" id="GO:0046856">
    <property type="term" value="P:phosphatidylinositol dephosphorylation"/>
    <property type="evidence" value="ECO:0007669"/>
    <property type="project" value="InterPro"/>
</dbReference>
<reference evidence="4" key="1">
    <citation type="journal article" date="2009" name="Genome Res.">
        <title>Comparative genomic analyses of the human fungal pathogens Coccidioides and their relatives.</title>
        <authorList>
            <person name="Sharpton T.J."/>
            <person name="Stajich J.E."/>
            <person name="Rounsley S.D."/>
            <person name="Gardner M.J."/>
            <person name="Wortman J.R."/>
            <person name="Jordar V.S."/>
            <person name="Maiti R."/>
            <person name="Kodira C.D."/>
            <person name="Neafsey D.E."/>
            <person name="Zeng Q."/>
            <person name="Hung C.-Y."/>
            <person name="McMahan C."/>
            <person name="Muszewska A."/>
            <person name="Grynberg M."/>
            <person name="Mandel M.A."/>
            <person name="Kellner E.M."/>
            <person name="Barker B.M."/>
            <person name="Galgiani J.N."/>
            <person name="Orbach M.J."/>
            <person name="Kirkland T.N."/>
            <person name="Cole G.T."/>
            <person name="Henn M.R."/>
            <person name="Birren B.W."/>
            <person name="Taylor J.W."/>
        </authorList>
    </citation>
    <scope>NUCLEOTIDE SEQUENCE [LARGE SCALE GENOMIC DNA]</scope>
    <source>
        <strain evidence="4">RS</strain>
    </source>
</reference>
<dbReference type="EMBL" id="GG704912">
    <property type="protein sequence ID" value="KJF60513.1"/>
    <property type="molecule type" value="Genomic_DNA"/>
</dbReference>
<accession>A0A0D8JW51</accession>
<dbReference type="RefSeq" id="XP_012214067.1">
    <property type="nucleotide sequence ID" value="XM_012358644.1"/>
</dbReference>
<dbReference type="Gene3D" id="3.60.10.10">
    <property type="entry name" value="Endonuclease/exonuclease/phosphatase"/>
    <property type="match status" value="1"/>
</dbReference>
<dbReference type="AlphaFoldDB" id="A0A0D8JW51"/>
<dbReference type="PANTHER" id="PTHR11200">
    <property type="entry name" value="INOSITOL 5-PHOSPHATASE"/>
    <property type="match status" value="1"/>
</dbReference>
<gene>
    <name evidence="3" type="ORF">CIMG_11682</name>
</gene>
<dbReference type="InterPro" id="IPR000300">
    <property type="entry name" value="IPPc"/>
</dbReference>
<dbReference type="InterPro" id="IPR046985">
    <property type="entry name" value="IP5"/>
</dbReference>
<feature type="transmembrane region" description="Helical" evidence="1">
    <location>
        <begin position="418"/>
        <end position="450"/>
    </location>
</feature>
<keyword evidence="4" id="KW-1185">Reference proteome</keyword>
<dbReference type="VEuPathDB" id="FungiDB:CIMG_11682"/>
<name>A0A0D8JW51_COCIM</name>
<evidence type="ECO:0000256" key="1">
    <source>
        <dbReference type="SAM" id="Phobius"/>
    </source>
</evidence>
<dbReference type="InParanoid" id="A0A0D8JW51"/>
<keyword evidence="1" id="KW-1133">Transmembrane helix</keyword>
<dbReference type="OrthoDB" id="62798at2759"/>
<evidence type="ECO:0000259" key="2">
    <source>
        <dbReference type="SMART" id="SM00128"/>
    </source>
</evidence>
<dbReference type="Pfam" id="PF22669">
    <property type="entry name" value="Exo_endo_phos2"/>
    <property type="match status" value="1"/>
</dbReference>
<dbReference type="SMART" id="SM00128">
    <property type="entry name" value="IPPc"/>
    <property type="match status" value="1"/>
</dbReference>
<proteinExistence type="predicted"/>
<dbReference type="GO" id="GO:0004439">
    <property type="term" value="F:phosphatidylinositol-4,5-bisphosphate 5-phosphatase activity"/>
    <property type="evidence" value="ECO:0007669"/>
    <property type="project" value="TreeGrafter"/>
</dbReference>
<dbReference type="SUPFAM" id="SSF56219">
    <property type="entry name" value="DNase I-like"/>
    <property type="match status" value="1"/>
</dbReference>
<feature type="domain" description="Inositol polyphosphate-related phosphatase" evidence="2">
    <location>
        <begin position="2"/>
        <end position="391"/>
    </location>
</feature>
<evidence type="ECO:0000313" key="3">
    <source>
        <dbReference type="EMBL" id="KJF60513.1"/>
    </source>
</evidence>
<dbReference type="Proteomes" id="UP000001261">
    <property type="component" value="Unassembled WGS sequence"/>
</dbReference>
<dbReference type="GeneID" id="24163822"/>
<dbReference type="KEGG" id="cim:CIMG_11682"/>
<keyword evidence="1" id="KW-0472">Membrane</keyword>
<dbReference type="STRING" id="246410.A0A0D8JW51"/>
<protein>
    <submittedName>
        <fullName evidence="3">Inositol 5-phosphatase</fullName>
    </submittedName>
</protein>
<evidence type="ECO:0000313" key="4">
    <source>
        <dbReference type="Proteomes" id="UP000001261"/>
    </source>
</evidence>
<dbReference type="PANTHER" id="PTHR11200:SF286">
    <property type="entry name" value="5-PHOSPHATASE, PUTATIVE (AFU_ORTHOLOGUE AFUA_5G07600)-RELATED"/>
    <property type="match status" value="1"/>
</dbReference>
<dbReference type="OMA" id="HRYPGWT"/>
<keyword evidence="1" id="KW-0812">Transmembrane</keyword>
<sequence length="456" mass="50479">MESLSAYILTFNCARNVVEPEQFASHLFDGLNTSQPESPQADANLPDILILALQEIAPIAYAFLGGSYLDQYYASVRSVVDRATAVKGGAGYDDNGGVHYVNLLSKNVGLTALMVFARNDVSGRIRYVEVAEVGVGVQETGNKGAVGARIGYLAGSEEDSNDDGEDDIVEMTFVSAHLAPGEREWKRRNEDWKSIAQRLVFHPEEAENSSDRTHPQEDEEGVPLLRAPSSLSTPSALYSPKSYLLVAGDFNYRTSDTGPGPDDCRRFPRPRDDPNDFVHFADLFMQDQLTREREAGRVFDELQEAKITFPPTYKYSLEARDAALADPNGNWKWAKNRWPSWCDRILYRSHPSVVTESAGIKVHMYTVLPLFSTSDHRAVVLFISVPLKAHPEPGTYLSPFEVDPHWDTKRAAARRKELAIGAAAYLGLTWEGNGLMLAAFLAVAAAYYGFRTFLAG</sequence>
<reference evidence="4" key="2">
    <citation type="journal article" date="2010" name="Genome Res.">
        <title>Population genomic sequencing of Coccidioides fungi reveals recent hybridization and transposon control.</title>
        <authorList>
            <person name="Neafsey D.E."/>
            <person name="Barker B.M."/>
            <person name="Sharpton T.J."/>
            <person name="Stajich J.E."/>
            <person name="Park D.J."/>
            <person name="Whiston E."/>
            <person name="Hung C.-Y."/>
            <person name="McMahan C."/>
            <person name="White J."/>
            <person name="Sykes S."/>
            <person name="Heiman D."/>
            <person name="Young S."/>
            <person name="Zeng Q."/>
            <person name="Abouelleil A."/>
            <person name="Aftuck L."/>
            <person name="Bessette D."/>
            <person name="Brown A."/>
            <person name="FitzGerald M."/>
            <person name="Lui A."/>
            <person name="Macdonald J.P."/>
            <person name="Priest M."/>
            <person name="Orbach M.J."/>
            <person name="Galgiani J.N."/>
            <person name="Kirkland T.N."/>
            <person name="Cole G.T."/>
            <person name="Birren B.W."/>
            <person name="Henn M.R."/>
            <person name="Taylor J.W."/>
            <person name="Rounsley S.D."/>
        </authorList>
    </citation>
    <scope>GENOME REANNOTATION</scope>
    <source>
        <strain evidence="4">RS</strain>
    </source>
</reference>
<dbReference type="InterPro" id="IPR036691">
    <property type="entry name" value="Endo/exonu/phosph_ase_sf"/>
</dbReference>